<gene>
    <name evidence="9" type="ORF">HYFRA_00004257</name>
</gene>
<feature type="domain" description="Amino acid permease/ SLC12A" evidence="8">
    <location>
        <begin position="54"/>
        <end position="522"/>
    </location>
</feature>
<reference evidence="9" key="1">
    <citation type="submission" date="2021-07" db="EMBL/GenBank/DDBJ databases">
        <authorList>
            <person name="Durling M."/>
        </authorList>
    </citation>
    <scope>NUCLEOTIDE SEQUENCE</scope>
</reference>
<keyword evidence="5 7" id="KW-1133">Transmembrane helix</keyword>
<dbReference type="PIRSF" id="PIRSF006060">
    <property type="entry name" value="AA_transporter"/>
    <property type="match status" value="1"/>
</dbReference>
<feature type="transmembrane region" description="Helical" evidence="7">
    <location>
        <begin position="467"/>
        <end position="485"/>
    </location>
</feature>
<evidence type="ECO:0000256" key="6">
    <source>
        <dbReference type="ARBA" id="ARBA00023136"/>
    </source>
</evidence>
<evidence type="ECO:0000259" key="8">
    <source>
        <dbReference type="Pfam" id="PF00324"/>
    </source>
</evidence>
<evidence type="ECO:0000256" key="1">
    <source>
        <dbReference type="ARBA" id="ARBA00004141"/>
    </source>
</evidence>
<evidence type="ECO:0000256" key="3">
    <source>
        <dbReference type="ARBA" id="ARBA00022692"/>
    </source>
</evidence>
<evidence type="ECO:0000256" key="4">
    <source>
        <dbReference type="ARBA" id="ARBA00022970"/>
    </source>
</evidence>
<dbReference type="PANTHER" id="PTHR43341:SF18">
    <property type="entry name" value="AMINO ACID PERMEASE_ SLC12A DOMAIN-CONTAINING PROTEIN"/>
    <property type="match status" value="1"/>
</dbReference>
<sequence length="561" mass="61488">MADSSSDPERGNYGEEKHIDGKGGEYVVRENLAESEVLEFNETRNLRRGLGQRHIQMIALAGTIGTGLFLGSGKALARGGPLGAFMGYTIVGVLVTGVVLSIAEMSALVPLSGAIIRHAEFFVDPALSFAQGWNAIYNYMVSLPAEIVAAAVIVEFWNTHVASAAWITIFGMLLVVSNLLFVRVYGELEFTFASADENTADSLKILLIIGINIMALVITCGGGPDGHHYGFQYWKNPGPFVQYLGYKGSLGKFMGFYTTLSNAVYAYSGVESISLAAAETQSPRRNIPIAAKRIFFRVAIFYMLSIFMVGLIVPSNDKELLQSTGNAAQSPFVIAATRAGIKVVPSIINAVVLTSAWSAGNSGLLGASRTLYGMAHHRHAPKIFLRTNRMGIPWVAVSFMSLFICLGFMTVSDSASTVFSWLQDLVSVAAVIHYIIICIVYLRFFYGMKRQGIDRNELPWKGPFQPYAAWMSLVSFSVLLLTGGYLSFVRGHWDTELFVSSYVNIPIIVILYLVYKLIKKTSIIPLEDLPIRHFLDIAAANPEPPPKKKSGWKKWAGILWS</sequence>
<evidence type="ECO:0000256" key="5">
    <source>
        <dbReference type="ARBA" id="ARBA00022989"/>
    </source>
</evidence>
<protein>
    <recommendedName>
        <fullName evidence="8">Amino acid permease/ SLC12A domain-containing protein</fullName>
    </recommendedName>
</protein>
<name>A0A9N9PPZ0_9HELO</name>
<evidence type="ECO:0000313" key="10">
    <source>
        <dbReference type="Proteomes" id="UP000696280"/>
    </source>
</evidence>
<dbReference type="PANTHER" id="PTHR43341">
    <property type="entry name" value="AMINO ACID PERMEASE"/>
    <property type="match status" value="1"/>
</dbReference>
<dbReference type="Gene3D" id="1.20.1740.10">
    <property type="entry name" value="Amino acid/polyamine transporter I"/>
    <property type="match status" value="1"/>
</dbReference>
<keyword evidence="4" id="KW-0029">Amino-acid transport</keyword>
<dbReference type="AlphaFoldDB" id="A0A9N9PPZ0"/>
<feature type="transmembrane region" description="Helical" evidence="7">
    <location>
        <begin position="54"/>
        <end position="73"/>
    </location>
</feature>
<keyword evidence="10" id="KW-1185">Reference proteome</keyword>
<feature type="transmembrane region" description="Helical" evidence="7">
    <location>
        <begin position="294"/>
        <end position="313"/>
    </location>
</feature>
<feature type="transmembrane region" description="Helical" evidence="7">
    <location>
        <begin position="205"/>
        <end position="223"/>
    </location>
</feature>
<dbReference type="InterPro" id="IPR050524">
    <property type="entry name" value="APC_YAT"/>
</dbReference>
<dbReference type="GO" id="GO:0016020">
    <property type="term" value="C:membrane"/>
    <property type="evidence" value="ECO:0007669"/>
    <property type="project" value="UniProtKB-SubCell"/>
</dbReference>
<feature type="transmembrane region" description="Helical" evidence="7">
    <location>
        <begin position="164"/>
        <end position="185"/>
    </location>
</feature>
<feature type="transmembrane region" description="Helical" evidence="7">
    <location>
        <begin position="136"/>
        <end position="157"/>
    </location>
</feature>
<organism evidence="9 10">
    <name type="scientific">Hymenoscyphus fraxineus</name>
    <dbReference type="NCBI Taxonomy" id="746836"/>
    <lineage>
        <taxon>Eukaryota</taxon>
        <taxon>Fungi</taxon>
        <taxon>Dikarya</taxon>
        <taxon>Ascomycota</taxon>
        <taxon>Pezizomycotina</taxon>
        <taxon>Leotiomycetes</taxon>
        <taxon>Helotiales</taxon>
        <taxon>Helotiaceae</taxon>
        <taxon>Hymenoscyphus</taxon>
    </lineage>
</organism>
<dbReference type="Pfam" id="PF00324">
    <property type="entry name" value="AA_permease"/>
    <property type="match status" value="1"/>
</dbReference>
<evidence type="ECO:0000313" key="9">
    <source>
        <dbReference type="EMBL" id="CAG8949927.1"/>
    </source>
</evidence>
<dbReference type="GO" id="GO:0015171">
    <property type="term" value="F:amino acid transmembrane transporter activity"/>
    <property type="evidence" value="ECO:0007669"/>
    <property type="project" value="TreeGrafter"/>
</dbReference>
<keyword evidence="2" id="KW-0813">Transport</keyword>
<dbReference type="FunFam" id="1.20.1740.10:FF:000006">
    <property type="entry name" value="General amino acid permease"/>
    <property type="match status" value="1"/>
</dbReference>
<dbReference type="PROSITE" id="PS00218">
    <property type="entry name" value="AMINO_ACID_PERMEASE_1"/>
    <property type="match status" value="1"/>
</dbReference>
<accession>A0A9N9PPZ0</accession>
<comment type="caution">
    <text evidence="9">The sequence shown here is derived from an EMBL/GenBank/DDBJ whole genome shotgun (WGS) entry which is preliminary data.</text>
</comment>
<feature type="transmembrane region" description="Helical" evidence="7">
    <location>
        <begin position="85"/>
        <end position="116"/>
    </location>
</feature>
<feature type="transmembrane region" description="Helical" evidence="7">
    <location>
        <begin position="426"/>
        <end position="446"/>
    </location>
</feature>
<dbReference type="Proteomes" id="UP000696280">
    <property type="component" value="Unassembled WGS sequence"/>
</dbReference>
<dbReference type="EMBL" id="CAJVRL010000025">
    <property type="protein sequence ID" value="CAG8949927.1"/>
    <property type="molecule type" value="Genomic_DNA"/>
</dbReference>
<feature type="transmembrane region" description="Helical" evidence="7">
    <location>
        <begin position="347"/>
        <end position="372"/>
    </location>
</feature>
<dbReference type="InterPro" id="IPR004840">
    <property type="entry name" value="Amino_acid_permease_CS"/>
</dbReference>
<evidence type="ECO:0000256" key="7">
    <source>
        <dbReference type="SAM" id="Phobius"/>
    </source>
</evidence>
<comment type="subcellular location">
    <subcellularLocation>
        <location evidence="1">Membrane</location>
        <topology evidence="1">Multi-pass membrane protein</topology>
    </subcellularLocation>
</comment>
<keyword evidence="6 7" id="KW-0472">Membrane</keyword>
<keyword evidence="3 7" id="KW-0812">Transmembrane</keyword>
<feature type="transmembrane region" description="Helical" evidence="7">
    <location>
        <begin position="497"/>
        <end position="515"/>
    </location>
</feature>
<evidence type="ECO:0000256" key="2">
    <source>
        <dbReference type="ARBA" id="ARBA00022448"/>
    </source>
</evidence>
<dbReference type="OrthoDB" id="3900342at2759"/>
<feature type="transmembrane region" description="Helical" evidence="7">
    <location>
        <begin position="392"/>
        <end position="411"/>
    </location>
</feature>
<dbReference type="InterPro" id="IPR004841">
    <property type="entry name" value="AA-permease/SLC12A_dom"/>
</dbReference>
<proteinExistence type="predicted"/>